<dbReference type="PATRIC" id="fig|1260221.3.peg.4868"/>
<reference evidence="1 2" key="1">
    <citation type="journal article" date="2013" name="ISME J.">
        <title>Comparative genomics of pathogenic lineages of Vibrio nigripulchritudo identifies virulence-associated traits.</title>
        <authorList>
            <person name="Goudenege D."/>
            <person name="Labreuche Y."/>
            <person name="Krin E."/>
            <person name="Ansquer D."/>
            <person name="Mangenot S."/>
            <person name="Calteau A."/>
            <person name="Medigue C."/>
            <person name="Mazel D."/>
            <person name="Polz M.F."/>
            <person name="Le Roux F."/>
        </authorList>
    </citation>
    <scope>NUCLEOTIDE SEQUENCE [LARGE SCALE GENOMIC DNA]</scope>
    <source>
        <strain evidence="2">SnF1</strain>
    </source>
</reference>
<evidence type="ECO:0000313" key="2">
    <source>
        <dbReference type="Proteomes" id="UP000016895"/>
    </source>
</evidence>
<organism evidence="1 2">
    <name type="scientific">Vibrio nigripulchritudo</name>
    <dbReference type="NCBI Taxonomy" id="28173"/>
    <lineage>
        <taxon>Bacteria</taxon>
        <taxon>Pseudomonadati</taxon>
        <taxon>Pseudomonadota</taxon>
        <taxon>Gammaproteobacteria</taxon>
        <taxon>Vibrionales</taxon>
        <taxon>Vibrionaceae</taxon>
        <taxon>Vibrio</taxon>
    </lineage>
</organism>
<dbReference type="KEGG" id="vni:VIBNI_B1262"/>
<dbReference type="STRING" id="28173.VIBNI_B1262"/>
<proteinExistence type="predicted"/>
<name>U4KDH2_9VIBR</name>
<dbReference type="EMBL" id="FO203527">
    <property type="protein sequence ID" value="CCO61023.1"/>
    <property type="molecule type" value="Genomic_DNA"/>
</dbReference>
<dbReference type="Proteomes" id="UP000016895">
    <property type="component" value="Chromosome 2"/>
</dbReference>
<sequence length="122" mass="14142">MIRYLQRRRTKKVIKRLSPLLMKGYGSRDYYTVGQVEANSIELCKRQKQIALALFCEYTSLKFDSDKEKQAVAAIRQDIANDYFEGRDYNARDILNLLGGSGWKGGNMDDNLSHHFGMHARY</sequence>
<evidence type="ECO:0000313" key="1">
    <source>
        <dbReference type="EMBL" id="CCO61023.1"/>
    </source>
</evidence>
<dbReference type="AlphaFoldDB" id="U4KDH2"/>
<dbReference type="Pfam" id="PF20196">
    <property type="entry name" value="DUF6559"/>
    <property type="match status" value="1"/>
</dbReference>
<dbReference type="InterPro" id="IPR046689">
    <property type="entry name" value="DUF6559"/>
</dbReference>
<gene>
    <name evidence="1" type="ORF">VIBNI_B1262</name>
</gene>
<dbReference type="OrthoDB" id="5828995at2"/>
<protein>
    <submittedName>
        <fullName evidence="1">Uncharacterized protein</fullName>
    </submittedName>
</protein>
<keyword evidence="2" id="KW-1185">Reference proteome</keyword>
<accession>U4KDH2</accession>
<dbReference type="RefSeq" id="WP_022561529.1">
    <property type="nucleotide sequence ID" value="NC_022543.1"/>
</dbReference>
<dbReference type="eggNOG" id="ENOG502ZMJY">
    <property type="taxonomic scope" value="Bacteria"/>
</dbReference>